<comment type="caution">
    <text evidence="1">The sequence shown here is derived from an EMBL/GenBank/DDBJ whole genome shotgun (WGS) entry which is preliminary data.</text>
</comment>
<dbReference type="Proteomes" id="UP001055247">
    <property type="component" value="Unassembled WGS sequence"/>
</dbReference>
<evidence type="ECO:0008006" key="3">
    <source>
        <dbReference type="Google" id="ProtNLM"/>
    </source>
</evidence>
<dbReference type="Gene3D" id="3.30.2310.20">
    <property type="entry name" value="RelE-like"/>
    <property type="match status" value="1"/>
</dbReference>
<reference evidence="1" key="2">
    <citation type="submission" date="2021-08" db="EMBL/GenBank/DDBJ databases">
        <authorList>
            <person name="Tani A."/>
            <person name="Ola A."/>
            <person name="Ogura Y."/>
            <person name="Katsura K."/>
            <person name="Hayashi T."/>
        </authorList>
    </citation>
    <scope>NUCLEOTIDE SEQUENCE</scope>
    <source>
        <strain evidence="1">DSM 16372</strain>
    </source>
</reference>
<reference evidence="1" key="1">
    <citation type="journal article" date="2016" name="Front. Microbiol.">
        <title>Genome Sequence of the Piezophilic, Mesophilic Sulfate-Reducing Bacterium Desulfovibrio indicus J2T.</title>
        <authorList>
            <person name="Cao J."/>
            <person name="Maignien L."/>
            <person name="Shao Z."/>
            <person name="Alain K."/>
            <person name="Jebbar M."/>
        </authorList>
    </citation>
    <scope>NUCLEOTIDE SEQUENCE</scope>
    <source>
        <strain evidence="1">DSM 16372</strain>
    </source>
</reference>
<evidence type="ECO:0000313" key="2">
    <source>
        <dbReference type="Proteomes" id="UP001055247"/>
    </source>
</evidence>
<dbReference type="PANTHER" id="PTHR38813:SF1">
    <property type="entry name" value="TOXIN RELE1-RELATED"/>
    <property type="match status" value="1"/>
</dbReference>
<gene>
    <name evidence="1" type="ORF">BHAOGJBA_3859</name>
</gene>
<sequence length="89" mass="10046">MSAGMGKELVFTRAAARALTRMPRDSEDLIRRKLKQYADDPASLANNVRALKGEGERYRLRVGDWRAVFTSEPDRIIVHVVGPRGSIYD</sequence>
<proteinExistence type="predicted"/>
<protein>
    <recommendedName>
        <fullName evidence="3">Cytotoxic translational repressor of toxin-antitoxin stability system</fullName>
    </recommendedName>
</protein>
<dbReference type="RefSeq" id="WP_238230586.1">
    <property type="nucleotide sequence ID" value="NZ_BPQO01000017.1"/>
</dbReference>
<dbReference type="InterPro" id="IPR052747">
    <property type="entry name" value="TA_system_RelE_toxin"/>
</dbReference>
<evidence type="ECO:0000313" key="1">
    <source>
        <dbReference type="EMBL" id="GJD90321.1"/>
    </source>
</evidence>
<dbReference type="EMBL" id="BPQO01000017">
    <property type="protein sequence ID" value="GJD90321.1"/>
    <property type="molecule type" value="Genomic_DNA"/>
</dbReference>
<dbReference type="AlphaFoldDB" id="A0AAV4ZP08"/>
<name>A0AAV4ZP08_9HYPH</name>
<organism evidence="1 2">
    <name type="scientific">Methylobacterium hispanicum</name>
    <dbReference type="NCBI Taxonomy" id="270350"/>
    <lineage>
        <taxon>Bacteria</taxon>
        <taxon>Pseudomonadati</taxon>
        <taxon>Pseudomonadota</taxon>
        <taxon>Alphaproteobacteria</taxon>
        <taxon>Hyphomicrobiales</taxon>
        <taxon>Methylobacteriaceae</taxon>
        <taxon>Methylobacterium</taxon>
    </lineage>
</organism>
<dbReference type="SUPFAM" id="SSF143011">
    <property type="entry name" value="RelE-like"/>
    <property type="match status" value="1"/>
</dbReference>
<keyword evidence="2" id="KW-1185">Reference proteome</keyword>
<dbReference type="InterPro" id="IPR035093">
    <property type="entry name" value="RelE/ParE_toxin_dom_sf"/>
</dbReference>
<dbReference type="PANTHER" id="PTHR38813">
    <property type="match status" value="1"/>
</dbReference>
<accession>A0AAV4ZP08</accession>